<organism evidence="3 4">
    <name type="scientific">Triticum turgidum subsp. durum</name>
    <name type="common">Durum wheat</name>
    <name type="synonym">Triticum durum</name>
    <dbReference type="NCBI Taxonomy" id="4567"/>
    <lineage>
        <taxon>Eukaryota</taxon>
        <taxon>Viridiplantae</taxon>
        <taxon>Streptophyta</taxon>
        <taxon>Embryophyta</taxon>
        <taxon>Tracheophyta</taxon>
        <taxon>Spermatophyta</taxon>
        <taxon>Magnoliopsida</taxon>
        <taxon>Liliopsida</taxon>
        <taxon>Poales</taxon>
        <taxon>Poaceae</taxon>
        <taxon>BOP clade</taxon>
        <taxon>Pooideae</taxon>
        <taxon>Triticodae</taxon>
        <taxon>Triticeae</taxon>
        <taxon>Triticinae</taxon>
        <taxon>Triticum</taxon>
    </lineage>
</organism>
<reference evidence="3 4" key="1">
    <citation type="submission" date="2017-09" db="EMBL/GenBank/DDBJ databases">
        <authorList>
            <consortium name="International Durum Wheat Genome Sequencing Consortium (IDWGSC)"/>
            <person name="Milanesi L."/>
        </authorList>
    </citation>
    <scope>NUCLEOTIDE SEQUENCE [LARGE SCALE GENOMIC DNA]</scope>
    <source>
        <strain evidence="4">cv. Svevo</strain>
    </source>
</reference>
<dbReference type="Proteomes" id="UP000324705">
    <property type="component" value="Chromosome 5B"/>
</dbReference>
<evidence type="ECO:0000256" key="2">
    <source>
        <dbReference type="ARBA" id="ARBA00023002"/>
    </source>
</evidence>
<name>A0A9R1ANY2_TRITD</name>
<dbReference type="PRINTS" id="PR00081">
    <property type="entry name" value="GDHRDH"/>
</dbReference>
<keyword evidence="4" id="KW-1185">Reference proteome</keyword>
<evidence type="ECO:0008006" key="5">
    <source>
        <dbReference type="Google" id="ProtNLM"/>
    </source>
</evidence>
<dbReference type="OMA" id="MAINFEL"/>
<accession>A0A9R1ANY2</accession>
<protein>
    <recommendedName>
        <fullName evidence="5">Tropinone reductase I</fullName>
    </recommendedName>
</protein>
<dbReference type="Gene3D" id="3.40.50.720">
    <property type="entry name" value="NAD(P)-binding Rossmann-like Domain"/>
    <property type="match status" value="1"/>
</dbReference>
<dbReference type="InterPro" id="IPR045000">
    <property type="entry name" value="TR"/>
</dbReference>
<dbReference type="SUPFAM" id="SSF51735">
    <property type="entry name" value="NAD(P)-binding Rossmann-fold domains"/>
    <property type="match status" value="1"/>
</dbReference>
<dbReference type="PANTHER" id="PTHR42898">
    <property type="entry name" value="TROPINONE REDUCTASE"/>
    <property type="match status" value="1"/>
</dbReference>
<evidence type="ECO:0000313" key="3">
    <source>
        <dbReference type="EMBL" id="VAI34788.1"/>
    </source>
</evidence>
<dbReference type="InterPro" id="IPR002347">
    <property type="entry name" value="SDR_fam"/>
</dbReference>
<dbReference type="AlphaFoldDB" id="A0A9R1ANY2"/>
<sequence>MATAECGSREERWSLAGATALVTGGSKGIGEAIVEELAGFGARVHTCSRNAEELEECRQRWQEKGMRVTVSVCDVSVPADREKLMDTVRQTFDGKLNVLVNNAGQHLVKPTVECTRSRRM</sequence>
<evidence type="ECO:0000313" key="4">
    <source>
        <dbReference type="Proteomes" id="UP000324705"/>
    </source>
</evidence>
<gene>
    <name evidence="3" type="ORF">TRITD_5Bv1G167270</name>
</gene>
<keyword evidence="1" id="KW-0521">NADP</keyword>
<keyword evidence="2" id="KW-0560">Oxidoreductase</keyword>
<dbReference type="GO" id="GO:0016491">
    <property type="term" value="F:oxidoreductase activity"/>
    <property type="evidence" value="ECO:0007669"/>
    <property type="project" value="UniProtKB-KW"/>
</dbReference>
<dbReference type="Pfam" id="PF00106">
    <property type="entry name" value="adh_short"/>
    <property type="match status" value="1"/>
</dbReference>
<dbReference type="Gramene" id="TRITD5Bv1G167270.1">
    <property type="protein sequence ID" value="TRITD5Bv1G167270.1"/>
    <property type="gene ID" value="TRITD5Bv1G167270"/>
</dbReference>
<evidence type="ECO:0000256" key="1">
    <source>
        <dbReference type="ARBA" id="ARBA00022857"/>
    </source>
</evidence>
<dbReference type="InterPro" id="IPR036291">
    <property type="entry name" value="NAD(P)-bd_dom_sf"/>
</dbReference>
<dbReference type="EMBL" id="LT934120">
    <property type="protein sequence ID" value="VAI34788.1"/>
    <property type="molecule type" value="Genomic_DNA"/>
</dbReference>
<proteinExistence type="predicted"/>
<dbReference type="PANTHER" id="PTHR42898:SF21">
    <property type="entry name" value="TROPINONE REDUCTASE"/>
    <property type="match status" value="1"/>
</dbReference>